<dbReference type="PROSITE" id="PS50294">
    <property type="entry name" value="WD_REPEATS_REGION"/>
    <property type="match status" value="1"/>
</dbReference>
<comment type="caution">
    <text evidence="3">The sequence shown here is derived from an EMBL/GenBank/DDBJ whole genome shotgun (WGS) entry which is preliminary data.</text>
</comment>
<dbReference type="EMBL" id="JANBUO010000328">
    <property type="protein sequence ID" value="KAJ2805072.1"/>
    <property type="molecule type" value="Genomic_DNA"/>
</dbReference>
<dbReference type="SMART" id="SM00320">
    <property type="entry name" value="WD40"/>
    <property type="match status" value="3"/>
</dbReference>
<dbReference type="PROSITE" id="PS50082">
    <property type="entry name" value="WD_REPEATS_2"/>
    <property type="match status" value="3"/>
</dbReference>
<comment type="similarity">
    <text evidence="2">Belongs to the WD repeat coronin family.</text>
</comment>
<sequence>MPGKLRGDYPIFSAHAGAVLDTQFSPFDDDIIASGAEDHHAMVWRVPADLEEREENVTEPLLKLGGHGRKVGHVVWNPVAENVLAVSSSDYTVRVWDVQHGKERQKLQGFKDAVLSIAWNHDGSLMAATCRDKKLRIFDARSGSVVQEGASHTGIKGSRVVWLGSQPRLATTGFSRGSDREMFLWNADNLEEPINRTKIDMSAGMLMPFYDPSTSILYVGGKGDGNIRYYEYSDDKMYLLSEYTSPEPQRGLGVMPKRGVDVSKCEVMRFYKVASDTMIEPITFRVPRKSESFQADIYPPAAAGSAALTADEYFAGKTAEPVLIDMDKLYSQGPLVVGSEAPIASKAVPAAAAAPSPSQSQGPVEWSMNYKAIKVK</sequence>
<feature type="repeat" description="WD" evidence="1">
    <location>
        <begin position="12"/>
        <end position="46"/>
    </location>
</feature>
<dbReference type="PANTHER" id="PTHR10856">
    <property type="entry name" value="CORONIN"/>
    <property type="match status" value="1"/>
</dbReference>
<keyword evidence="1 2" id="KW-0853">WD repeat</keyword>
<proteinExistence type="inferred from homology"/>
<dbReference type="SUPFAM" id="SSF50978">
    <property type="entry name" value="WD40 repeat-like"/>
    <property type="match status" value="1"/>
</dbReference>
<evidence type="ECO:0000256" key="2">
    <source>
        <dbReference type="RuleBase" id="RU280818"/>
    </source>
</evidence>
<accession>A0A9W8LSH0</accession>
<evidence type="ECO:0000313" key="4">
    <source>
        <dbReference type="Proteomes" id="UP001140094"/>
    </source>
</evidence>
<dbReference type="PANTHER" id="PTHR10856:SF0">
    <property type="entry name" value="CORONIN"/>
    <property type="match status" value="1"/>
</dbReference>
<dbReference type="InterPro" id="IPR015505">
    <property type="entry name" value="Coronin"/>
</dbReference>
<feature type="repeat" description="WD" evidence="1">
    <location>
        <begin position="64"/>
        <end position="106"/>
    </location>
</feature>
<evidence type="ECO:0000313" key="3">
    <source>
        <dbReference type="EMBL" id="KAJ2805072.1"/>
    </source>
</evidence>
<dbReference type="SMART" id="SM01167">
    <property type="entry name" value="DUF1900"/>
    <property type="match status" value="1"/>
</dbReference>
<dbReference type="Pfam" id="PF16300">
    <property type="entry name" value="WD40_4"/>
    <property type="match status" value="1"/>
</dbReference>
<evidence type="ECO:0000256" key="1">
    <source>
        <dbReference type="PROSITE-ProRule" id="PRU00221"/>
    </source>
</evidence>
<dbReference type="Pfam" id="PF00400">
    <property type="entry name" value="WD40"/>
    <property type="match status" value="3"/>
</dbReference>
<dbReference type="OrthoDB" id="1850764at2759"/>
<organism evidence="3 4">
    <name type="scientific">Coemansia guatemalensis</name>
    <dbReference type="NCBI Taxonomy" id="2761395"/>
    <lineage>
        <taxon>Eukaryota</taxon>
        <taxon>Fungi</taxon>
        <taxon>Fungi incertae sedis</taxon>
        <taxon>Zoopagomycota</taxon>
        <taxon>Kickxellomycotina</taxon>
        <taxon>Kickxellomycetes</taxon>
        <taxon>Kickxellales</taxon>
        <taxon>Kickxellaceae</taxon>
        <taxon>Coemansia</taxon>
    </lineage>
</organism>
<dbReference type="InterPro" id="IPR036322">
    <property type="entry name" value="WD40_repeat_dom_sf"/>
</dbReference>
<feature type="repeat" description="WD" evidence="1">
    <location>
        <begin position="107"/>
        <end position="148"/>
    </location>
</feature>
<keyword evidence="4" id="KW-1185">Reference proteome</keyword>
<protein>
    <recommendedName>
        <fullName evidence="2">Coronin</fullName>
    </recommendedName>
</protein>
<dbReference type="InterPro" id="IPR015943">
    <property type="entry name" value="WD40/YVTN_repeat-like_dom_sf"/>
</dbReference>
<dbReference type="GO" id="GO:0007015">
    <property type="term" value="P:actin filament organization"/>
    <property type="evidence" value="ECO:0007669"/>
    <property type="project" value="TreeGrafter"/>
</dbReference>
<dbReference type="Gene3D" id="2.130.10.10">
    <property type="entry name" value="YVTN repeat-like/Quinoprotein amine dehydrogenase"/>
    <property type="match status" value="1"/>
</dbReference>
<dbReference type="GO" id="GO:0051015">
    <property type="term" value="F:actin filament binding"/>
    <property type="evidence" value="ECO:0007669"/>
    <property type="project" value="TreeGrafter"/>
</dbReference>
<gene>
    <name evidence="3" type="primary">CRN1</name>
    <name evidence="3" type="ORF">H4R20_002237</name>
</gene>
<dbReference type="Proteomes" id="UP001140094">
    <property type="component" value="Unassembled WGS sequence"/>
</dbReference>
<keyword evidence="2" id="KW-0677">Repeat</keyword>
<dbReference type="InterPro" id="IPR001680">
    <property type="entry name" value="WD40_rpt"/>
</dbReference>
<name>A0A9W8LSH0_9FUNG</name>
<reference evidence="3" key="1">
    <citation type="submission" date="2022-07" db="EMBL/GenBank/DDBJ databases">
        <title>Phylogenomic reconstructions and comparative analyses of Kickxellomycotina fungi.</title>
        <authorList>
            <person name="Reynolds N.K."/>
            <person name="Stajich J.E."/>
            <person name="Barry K."/>
            <person name="Grigoriev I.V."/>
            <person name="Crous P."/>
            <person name="Smith M.E."/>
        </authorList>
    </citation>
    <scope>NUCLEOTIDE SEQUENCE</scope>
    <source>
        <strain evidence="3">NRRL 1565</strain>
    </source>
</reference>
<dbReference type="AlphaFoldDB" id="A0A9W8LSH0"/>